<dbReference type="Proteomes" id="UP000293764">
    <property type="component" value="Unassembled WGS sequence"/>
</dbReference>
<name>A0A4Q5N538_9MICO</name>
<evidence type="ECO:0000313" key="2">
    <source>
        <dbReference type="EMBL" id="RYV51867.1"/>
    </source>
</evidence>
<keyword evidence="3" id="KW-1185">Reference proteome</keyword>
<evidence type="ECO:0000313" key="3">
    <source>
        <dbReference type="Proteomes" id="UP000293764"/>
    </source>
</evidence>
<feature type="region of interest" description="Disordered" evidence="1">
    <location>
        <begin position="42"/>
        <end position="66"/>
    </location>
</feature>
<proteinExistence type="predicted"/>
<dbReference type="EMBL" id="SDWW01000011">
    <property type="protein sequence ID" value="RYV51867.1"/>
    <property type="molecule type" value="Genomic_DNA"/>
</dbReference>
<evidence type="ECO:0000256" key="1">
    <source>
        <dbReference type="SAM" id="MobiDB-lite"/>
    </source>
</evidence>
<sequence length="66" mass="6754">MTNESPSWEVLAALGGTTSAELLVAVAAGLKGVEVDPLAEWSGLPSQHAAPPQAAMPTLPQRPSFT</sequence>
<comment type="caution">
    <text evidence="2">The sequence shown here is derived from an EMBL/GenBank/DDBJ whole genome shotgun (WGS) entry which is preliminary data.</text>
</comment>
<reference evidence="2 3" key="1">
    <citation type="submission" date="2019-01" db="EMBL/GenBank/DDBJ databases">
        <title>Novel species of Cellulomonas.</title>
        <authorList>
            <person name="Liu Q."/>
            <person name="Xin Y.-H."/>
        </authorList>
    </citation>
    <scope>NUCLEOTIDE SEQUENCE [LARGE SCALE GENOMIC DNA]</scope>
    <source>
        <strain evidence="2 3">HLT2-17</strain>
    </source>
</reference>
<dbReference type="RefSeq" id="WP_130101843.1">
    <property type="nucleotide sequence ID" value="NZ_SDWW01000011.1"/>
</dbReference>
<dbReference type="AlphaFoldDB" id="A0A4Q5N538"/>
<gene>
    <name evidence="2" type="ORF">EUA98_06420</name>
</gene>
<protein>
    <submittedName>
        <fullName evidence="2">Uncharacterized protein</fullName>
    </submittedName>
</protein>
<accession>A0A4Q5N538</accession>
<organism evidence="2 3">
    <name type="scientific">Pengzhenrongella frigida</name>
    <dbReference type="NCBI Taxonomy" id="1259133"/>
    <lineage>
        <taxon>Bacteria</taxon>
        <taxon>Bacillati</taxon>
        <taxon>Actinomycetota</taxon>
        <taxon>Actinomycetes</taxon>
        <taxon>Micrococcales</taxon>
        <taxon>Pengzhenrongella</taxon>
    </lineage>
</organism>